<dbReference type="InterPro" id="IPR049453">
    <property type="entry name" value="Memb_transporter_dom"/>
</dbReference>
<evidence type="ECO:0000256" key="4">
    <source>
        <dbReference type="ARBA" id="ARBA00023136"/>
    </source>
</evidence>
<gene>
    <name evidence="7" type="ORF">GCM10009819_20020</name>
</gene>
<evidence type="ECO:0000259" key="6">
    <source>
        <dbReference type="Pfam" id="PF13515"/>
    </source>
</evidence>
<organism evidence="7 8">
    <name type="scientific">Agromyces tropicus</name>
    <dbReference type="NCBI Taxonomy" id="555371"/>
    <lineage>
        <taxon>Bacteria</taxon>
        <taxon>Bacillati</taxon>
        <taxon>Actinomycetota</taxon>
        <taxon>Actinomycetes</taxon>
        <taxon>Micrococcales</taxon>
        <taxon>Microbacteriaceae</taxon>
        <taxon>Agromyces</taxon>
    </lineage>
</organism>
<comment type="subcellular location">
    <subcellularLocation>
        <location evidence="1">Membrane</location>
        <topology evidence="1">Multi-pass membrane protein</topology>
    </subcellularLocation>
</comment>
<keyword evidence="8" id="KW-1185">Reference proteome</keyword>
<dbReference type="Proteomes" id="UP001501196">
    <property type="component" value="Unassembled WGS sequence"/>
</dbReference>
<keyword evidence="2 5" id="KW-0812">Transmembrane</keyword>
<keyword evidence="3 5" id="KW-1133">Transmembrane helix</keyword>
<keyword evidence="4 5" id="KW-0472">Membrane</keyword>
<feature type="transmembrane region" description="Helical" evidence="5">
    <location>
        <begin position="118"/>
        <end position="137"/>
    </location>
</feature>
<feature type="transmembrane region" description="Helical" evidence="5">
    <location>
        <begin position="93"/>
        <end position="111"/>
    </location>
</feature>
<dbReference type="Pfam" id="PF13515">
    <property type="entry name" value="FUSC_2"/>
    <property type="match status" value="1"/>
</dbReference>
<evidence type="ECO:0000256" key="2">
    <source>
        <dbReference type="ARBA" id="ARBA00022692"/>
    </source>
</evidence>
<feature type="transmembrane region" description="Helical" evidence="5">
    <location>
        <begin position="70"/>
        <end position="87"/>
    </location>
</feature>
<sequence length="353" mass="37519">MNPMRFSDRFRATRRAPILQVLKSAVATVAAWLIAGWLIPGPLPVFAAIAALLVVQPSVNQSLGKALERSVGVIAGVVIASLLGLVFGPNSWVILAAILVALLAAWAGRMTAGTSNQVAISAMLVLALGGTSPEYALDRVIETLIGAIIGIVVNAVIVPPVLAGPAREQLARLGSELAASVDRLGEALLAPQRSAGLTELMLEVRLMRPMRDAAGAAITDAEESLTLNPRRSAHRADIAEQRRLLARLSPIVTQVGGMTRAFVDHYDDGLATEPTVRAIAEQLHRVAHDIRLAVHLADVDPEPLTSAIPALTAPLQILPPKSDHWILIGSLMEDLRRIREELVEEDVDTGPPS</sequence>
<evidence type="ECO:0000313" key="7">
    <source>
        <dbReference type="EMBL" id="GAA2035547.1"/>
    </source>
</evidence>
<accession>A0ABN2UFF6</accession>
<feature type="domain" description="Integral membrane bound transporter" evidence="6">
    <location>
        <begin position="31"/>
        <end position="153"/>
    </location>
</feature>
<evidence type="ECO:0000313" key="8">
    <source>
        <dbReference type="Proteomes" id="UP001501196"/>
    </source>
</evidence>
<feature type="transmembrane region" description="Helical" evidence="5">
    <location>
        <begin position="143"/>
        <end position="163"/>
    </location>
</feature>
<comment type="caution">
    <text evidence="7">The sequence shown here is derived from an EMBL/GenBank/DDBJ whole genome shotgun (WGS) entry which is preliminary data.</text>
</comment>
<evidence type="ECO:0000256" key="3">
    <source>
        <dbReference type="ARBA" id="ARBA00022989"/>
    </source>
</evidence>
<evidence type="ECO:0000256" key="5">
    <source>
        <dbReference type="SAM" id="Phobius"/>
    </source>
</evidence>
<evidence type="ECO:0000256" key="1">
    <source>
        <dbReference type="ARBA" id="ARBA00004141"/>
    </source>
</evidence>
<proteinExistence type="predicted"/>
<reference evidence="7 8" key="1">
    <citation type="journal article" date="2019" name="Int. J. Syst. Evol. Microbiol.">
        <title>The Global Catalogue of Microorganisms (GCM) 10K type strain sequencing project: providing services to taxonomists for standard genome sequencing and annotation.</title>
        <authorList>
            <consortium name="The Broad Institute Genomics Platform"/>
            <consortium name="The Broad Institute Genome Sequencing Center for Infectious Disease"/>
            <person name="Wu L."/>
            <person name="Ma J."/>
        </authorList>
    </citation>
    <scope>NUCLEOTIDE SEQUENCE [LARGE SCALE GENOMIC DNA]</scope>
    <source>
        <strain evidence="7 8">JCM 15672</strain>
    </source>
</reference>
<protein>
    <submittedName>
        <fullName evidence="7">Aromatic acid exporter family protein</fullName>
    </submittedName>
</protein>
<dbReference type="EMBL" id="BAAAPW010000002">
    <property type="protein sequence ID" value="GAA2035547.1"/>
    <property type="molecule type" value="Genomic_DNA"/>
</dbReference>
<name>A0ABN2UFF6_9MICO</name>